<evidence type="ECO:0000313" key="11">
    <source>
        <dbReference type="Proteomes" id="UP000203589"/>
    </source>
</evidence>
<evidence type="ECO:0000256" key="3">
    <source>
        <dbReference type="ARBA" id="ARBA00023082"/>
    </source>
</evidence>
<dbReference type="InterPro" id="IPR000838">
    <property type="entry name" value="RNA_pol_sigma70_ECF_CS"/>
</dbReference>
<dbReference type="InterPro" id="IPR013324">
    <property type="entry name" value="RNA_pol_sigma_r3/r4-like"/>
</dbReference>
<dbReference type="SUPFAM" id="SSF88946">
    <property type="entry name" value="Sigma2 domain of RNA polymerase sigma factors"/>
    <property type="match status" value="1"/>
</dbReference>
<dbReference type="PANTHER" id="PTHR43133">
    <property type="entry name" value="RNA POLYMERASE ECF-TYPE SIGMA FACTO"/>
    <property type="match status" value="1"/>
</dbReference>
<dbReference type="NCBIfam" id="NF008888">
    <property type="entry name" value="PRK11922.1"/>
    <property type="match status" value="1"/>
</dbReference>
<dbReference type="KEGG" id="aht:ANTHELSMS3_05083"/>
<dbReference type="Pfam" id="PF08281">
    <property type="entry name" value="Sigma70_r4_2"/>
    <property type="match status" value="1"/>
</dbReference>
<dbReference type="Proteomes" id="UP000203589">
    <property type="component" value="Plasmid pSMS3-1"/>
</dbReference>
<accession>A0A222EB98</accession>
<keyword evidence="5 6" id="KW-0804">Transcription</keyword>
<dbReference type="OrthoDB" id="9803470at2"/>
<dbReference type="InterPro" id="IPR036388">
    <property type="entry name" value="WH-like_DNA-bd_sf"/>
</dbReference>
<feature type="domain" description="RNA polymerase sigma-70 region 2" evidence="8">
    <location>
        <begin position="37"/>
        <end position="102"/>
    </location>
</feature>
<evidence type="ECO:0000313" key="10">
    <source>
        <dbReference type="EMBL" id="ASP23463.1"/>
    </source>
</evidence>
<dbReference type="Gene3D" id="1.10.10.10">
    <property type="entry name" value="Winged helix-like DNA-binding domain superfamily/Winged helix DNA-binding domain"/>
    <property type="match status" value="1"/>
</dbReference>
<dbReference type="InterPro" id="IPR013325">
    <property type="entry name" value="RNA_pol_sigma_r2"/>
</dbReference>
<comment type="similarity">
    <text evidence="1 6">Belongs to the sigma-70 factor family. ECF subfamily.</text>
</comment>
<evidence type="ECO:0000256" key="7">
    <source>
        <dbReference type="SAM" id="MobiDB-lite"/>
    </source>
</evidence>
<gene>
    <name evidence="10" type="ORF">ANTHELSMS3_05083</name>
</gene>
<feature type="domain" description="RNA polymerase sigma factor 70 region 4 type 2" evidence="9">
    <location>
        <begin position="145"/>
        <end position="195"/>
    </location>
</feature>
<dbReference type="InterPro" id="IPR007627">
    <property type="entry name" value="RNA_pol_sigma70_r2"/>
</dbReference>
<dbReference type="InterPro" id="IPR013249">
    <property type="entry name" value="RNA_pol_sigma70_r4_t2"/>
</dbReference>
<dbReference type="PANTHER" id="PTHR43133:SF51">
    <property type="entry name" value="RNA POLYMERASE SIGMA FACTOR"/>
    <property type="match status" value="1"/>
</dbReference>
<dbReference type="PROSITE" id="PS01063">
    <property type="entry name" value="SIGMA70_ECF"/>
    <property type="match status" value="1"/>
</dbReference>
<keyword evidence="3 6" id="KW-0731">Sigma factor</keyword>
<dbReference type="InterPro" id="IPR014284">
    <property type="entry name" value="RNA_pol_sigma-70_dom"/>
</dbReference>
<dbReference type="AlphaFoldDB" id="A0A222EB98"/>
<reference evidence="10 11" key="1">
    <citation type="submission" date="2017-07" db="EMBL/GenBank/DDBJ databases">
        <title>Genome Sequence of Antarctobacter heliothermus Strain SMS3 Isolated from a culture of the Diatom Skeletonema marinoi.</title>
        <authorList>
            <person name="Topel M."/>
            <person name="Pinder M.I.M."/>
            <person name="Johansson O.N."/>
            <person name="Kourtchenko O."/>
            <person name="Godhe A."/>
            <person name="Clarke A.K."/>
        </authorList>
    </citation>
    <scope>NUCLEOTIDE SEQUENCE [LARGE SCALE GENOMIC DNA]</scope>
    <source>
        <strain evidence="10 11">SMS3</strain>
        <plasmid evidence="11">Plasmid psms3-1</plasmid>
    </source>
</reference>
<dbReference type="Gene3D" id="1.10.1740.10">
    <property type="match status" value="1"/>
</dbReference>
<evidence type="ECO:0000256" key="5">
    <source>
        <dbReference type="ARBA" id="ARBA00023163"/>
    </source>
</evidence>
<sequence length="235" mass="26374">MTAQLRHQGIAPTGPATPEAELVTSAKGGDEAAVRELIRRMNPRLFRIARGIVASDADAEEVVQETYLKAFTKLDNFRAEARFSTWITRIAINTARMHLRRVRPQEEYDTVTEDQKASDSILAFPGQHPNRPEAALGRAQVRAFLESAVAHLPPDLRLPFLMREVENMSILAIAHDLSLNPITVKTRLFRARRRLRIALEERTQGGFDAIFPFDGARCADLADRVVAKLKADLRL</sequence>
<evidence type="ECO:0000256" key="6">
    <source>
        <dbReference type="RuleBase" id="RU000716"/>
    </source>
</evidence>
<feature type="region of interest" description="Disordered" evidence="7">
    <location>
        <begin position="1"/>
        <end position="20"/>
    </location>
</feature>
<dbReference type="EMBL" id="CP022541">
    <property type="protein sequence ID" value="ASP23463.1"/>
    <property type="molecule type" value="Genomic_DNA"/>
</dbReference>
<protein>
    <recommendedName>
        <fullName evidence="6">RNA polymerase sigma factor</fullName>
    </recommendedName>
</protein>
<dbReference type="Pfam" id="PF04542">
    <property type="entry name" value="Sigma70_r2"/>
    <property type="match status" value="1"/>
</dbReference>
<organism evidence="10 11">
    <name type="scientific">Antarctobacter heliothermus</name>
    <dbReference type="NCBI Taxonomy" id="74033"/>
    <lineage>
        <taxon>Bacteria</taxon>
        <taxon>Pseudomonadati</taxon>
        <taxon>Pseudomonadota</taxon>
        <taxon>Alphaproteobacteria</taxon>
        <taxon>Rhodobacterales</taxon>
        <taxon>Roseobacteraceae</taxon>
        <taxon>Antarctobacter</taxon>
    </lineage>
</organism>
<dbReference type="SUPFAM" id="SSF88659">
    <property type="entry name" value="Sigma3 and sigma4 domains of RNA polymerase sigma factors"/>
    <property type="match status" value="1"/>
</dbReference>
<dbReference type="NCBIfam" id="TIGR02937">
    <property type="entry name" value="sigma70-ECF"/>
    <property type="match status" value="1"/>
</dbReference>
<keyword evidence="4 6" id="KW-0238">DNA-binding</keyword>
<dbReference type="RefSeq" id="WP_094037527.1">
    <property type="nucleotide sequence ID" value="NZ_CP022541.1"/>
</dbReference>
<keyword evidence="11" id="KW-1185">Reference proteome</keyword>
<dbReference type="GO" id="GO:0003677">
    <property type="term" value="F:DNA binding"/>
    <property type="evidence" value="ECO:0007669"/>
    <property type="project" value="UniProtKB-KW"/>
</dbReference>
<dbReference type="GO" id="GO:0016987">
    <property type="term" value="F:sigma factor activity"/>
    <property type="evidence" value="ECO:0007669"/>
    <property type="project" value="UniProtKB-KW"/>
</dbReference>
<keyword evidence="2 6" id="KW-0805">Transcription regulation</keyword>
<evidence type="ECO:0000256" key="4">
    <source>
        <dbReference type="ARBA" id="ARBA00023125"/>
    </source>
</evidence>
<dbReference type="InterPro" id="IPR039425">
    <property type="entry name" value="RNA_pol_sigma-70-like"/>
</dbReference>
<evidence type="ECO:0000256" key="1">
    <source>
        <dbReference type="ARBA" id="ARBA00010641"/>
    </source>
</evidence>
<keyword evidence="10" id="KW-0614">Plasmid</keyword>
<proteinExistence type="inferred from homology"/>
<evidence type="ECO:0000259" key="9">
    <source>
        <dbReference type="Pfam" id="PF08281"/>
    </source>
</evidence>
<evidence type="ECO:0000259" key="8">
    <source>
        <dbReference type="Pfam" id="PF04542"/>
    </source>
</evidence>
<geneLocation type="plasmid" evidence="11">
    <name>psms3-1</name>
</geneLocation>
<dbReference type="GO" id="GO:0006352">
    <property type="term" value="P:DNA-templated transcription initiation"/>
    <property type="evidence" value="ECO:0007669"/>
    <property type="project" value="InterPro"/>
</dbReference>
<evidence type="ECO:0000256" key="2">
    <source>
        <dbReference type="ARBA" id="ARBA00023015"/>
    </source>
</evidence>
<name>A0A222EB98_9RHOB</name>